<accession>A0A0E3DJZ7</accession>
<name>A0A0E3DJZ7_9CAUD</name>
<dbReference type="RefSeq" id="YP_009153216.1">
    <property type="nucleotide sequence ID" value="NC_027400.1"/>
</dbReference>
<sequence length="98" mass="10710">MSDTGYTLKIGDRSWVLADAEETAQAVPARVFRRAARIAQSGESADFAQVEVMFSMLEAAAPEDAVEALEGLPMVRVAEIFRQWMEYKPEGKGASLGE</sequence>
<evidence type="ECO:0008006" key="3">
    <source>
        <dbReference type="Google" id="ProtNLM"/>
    </source>
</evidence>
<gene>
    <name evidence="1" type="ORF">PHL055N00_12</name>
</gene>
<proteinExistence type="predicted"/>
<evidence type="ECO:0000313" key="2">
    <source>
        <dbReference type="Proteomes" id="UP000033311"/>
    </source>
</evidence>
<dbReference type="GeneID" id="24657187"/>
<dbReference type="EMBL" id="KJ578762">
    <property type="protein sequence ID" value="AII28773.1"/>
    <property type="molecule type" value="Genomic_DNA"/>
</dbReference>
<evidence type="ECO:0000313" key="1">
    <source>
        <dbReference type="EMBL" id="AII28773.1"/>
    </source>
</evidence>
<reference evidence="1 2" key="1">
    <citation type="journal article" date="2015" name="ISME J.">
        <title>The diversity and host interactions of Propionibacterium acnes bacteriophages on human skin.</title>
        <authorList>
            <person name="Liu J."/>
            <person name="Yan R."/>
            <person name="Zhong Q."/>
            <person name="Ngo S."/>
            <person name="Bangayan N.J."/>
            <person name="Nguyen L."/>
            <person name="Lui T."/>
            <person name="Liu M."/>
            <person name="Erfe M.C."/>
            <person name="Craft N."/>
            <person name="Tomida S."/>
            <person name="Li H."/>
        </authorList>
    </citation>
    <scope>NUCLEOTIDE SEQUENCE [LARGE SCALE GENOMIC DNA]</scope>
    <source>
        <strain evidence="1">PHL055N00</strain>
    </source>
</reference>
<dbReference type="OrthoDB" id="20619at10239"/>
<dbReference type="KEGG" id="vg:24657187"/>
<protein>
    <recommendedName>
        <fullName evidence="3">Tail assembly chaperone</fullName>
    </recommendedName>
</protein>
<dbReference type="Proteomes" id="UP000033311">
    <property type="component" value="Segment"/>
</dbReference>
<organism evidence="1 2">
    <name type="scientific">Propionibacterium phage PHL055N00</name>
    <dbReference type="NCBI Taxonomy" id="1500802"/>
    <lineage>
        <taxon>Viruses</taxon>
        <taxon>Duplodnaviria</taxon>
        <taxon>Heunggongvirae</taxon>
        <taxon>Uroviricota</taxon>
        <taxon>Caudoviricetes</taxon>
        <taxon>Pahexavirus</taxon>
        <taxon>Pahexavirus PHL117M00</taxon>
    </lineage>
</organism>